<evidence type="ECO:0000256" key="3">
    <source>
        <dbReference type="SAM" id="Phobius"/>
    </source>
</evidence>
<dbReference type="Pfam" id="PF13347">
    <property type="entry name" value="MFS_2"/>
    <property type="match status" value="1"/>
</dbReference>
<dbReference type="InterPro" id="IPR036259">
    <property type="entry name" value="MFS_trans_sf"/>
</dbReference>
<dbReference type="Gene3D" id="1.20.1250.20">
    <property type="entry name" value="MFS general substrate transporter like domains"/>
    <property type="match status" value="1"/>
</dbReference>
<keyword evidence="3" id="KW-1133">Transmembrane helix</keyword>
<keyword evidence="3" id="KW-0472">Membrane</keyword>
<feature type="transmembrane region" description="Helical" evidence="3">
    <location>
        <begin position="274"/>
        <end position="293"/>
    </location>
</feature>
<feature type="transmembrane region" description="Helical" evidence="3">
    <location>
        <begin position="101"/>
        <end position="118"/>
    </location>
</feature>
<feature type="transmembrane region" description="Helical" evidence="3">
    <location>
        <begin position="130"/>
        <end position="149"/>
    </location>
</feature>
<feature type="transmembrane region" description="Helical" evidence="3">
    <location>
        <begin position="405"/>
        <end position="431"/>
    </location>
</feature>
<comment type="similarity">
    <text evidence="1">Belongs to the major facilitator superfamily.</text>
</comment>
<feature type="region of interest" description="Disordered" evidence="2">
    <location>
        <begin position="481"/>
        <end position="559"/>
    </location>
</feature>
<sequence>TGSAADASWEPATSQQEQREQKRQLSLCRIALFGLAGPPLQMTGNVAAFYFSIYLLEVARLSPAYVSVISFSGRAWDAVTDPLIGLLLSCTNTRFGKTRPWILGSSLCGSCLFLFMWWPVAAAETQAGKFAYYLLMHLVYCTLVTCYHIPYTSATVLLSPHSADRDAATAARIACELLFTIVGSAAFGAVIGSKRIATECGNFSTNGTADMLLRASEERDSYKLAAGIISLIYLSCGIVGFLGIKERVTSVRDSSESFASTLRRIGEVITFKPYVALMMAFLFMSLGIQTIQANLGLFTTHRLKIGWHMTFGFMCVLVVATLCVPLMHLLNQRIGKKKVFIIGVMIVFPCLLLTQLMEPKTLFLYYLVTSLSGVTISVAMLQPWSMLPDVIEVFYKRHGDRMEATFYSLYAFFTKFAAGISLAVSQLALWLSNYDSNACEQPESVSNTLRLLMGPGPIACLLVSMLIIICFYRVRPVDNATEEPNSQSANETNIHVSRSRVPAFSAPEGRDTADEPEGAGQAAANFGAAEMIESGAAEPPIGCRPHPRSCKIPRPDYHD</sequence>
<reference evidence="5" key="1">
    <citation type="submission" date="2016-11" db="UniProtKB">
        <authorList>
            <consortium name="WormBaseParasite"/>
        </authorList>
    </citation>
    <scope>IDENTIFICATION</scope>
</reference>
<proteinExistence type="inferred from homology"/>
<dbReference type="AlphaFoldDB" id="A0A1I8HCX7"/>
<evidence type="ECO:0000313" key="5">
    <source>
        <dbReference type="WBParaSite" id="maker-uti_cns_0005385-snap-gene-0.8-mRNA-1"/>
    </source>
</evidence>
<dbReference type="InterPro" id="IPR039672">
    <property type="entry name" value="MFS_2"/>
</dbReference>
<feature type="transmembrane region" description="Helical" evidence="3">
    <location>
        <begin position="305"/>
        <end position="327"/>
    </location>
</feature>
<feature type="transmembrane region" description="Helical" evidence="3">
    <location>
        <begin position="363"/>
        <end position="384"/>
    </location>
</feature>
<name>A0A1I8HCX7_9PLAT</name>
<dbReference type="GO" id="GO:0008643">
    <property type="term" value="P:carbohydrate transport"/>
    <property type="evidence" value="ECO:0007669"/>
    <property type="project" value="InterPro"/>
</dbReference>
<dbReference type="GO" id="GO:0015293">
    <property type="term" value="F:symporter activity"/>
    <property type="evidence" value="ECO:0007669"/>
    <property type="project" value="InterPro"/>
</dbReference>
<dbReference type="PANTHER" id="PTHR11328">
    <property type="entry name" value="MAJOR FACILITATOR SUPERFAMILY DOMAIN-CONTAINING PROTEIN"/>
    <property type="match status" value="1"/>
</dbReference>
<feature type="compositionally biased region" description="Low complexity" evidence="2">
    <location>
        <begin position="518"/>
        <end position="529"/>
    </location>
</feature>
<feature type="transmembrane region" description="Helical" evidence="3">
    <location>
        <begin position="451"/>
        <end position="472"/>
    </location>
</feature>
<protein>
    <submittedName>
        <fullName evidence="5">MFS domain-containing protein</fullName>
    </submittedName>
</protein>
<organism evidence="4 5">
    <name type="scientific">Macrostomum lignano</name>
    <dbReference type="NCBI Taxonomy" id="282301"/>
    <lineage>
        <taxon>Eukaryota</taxon>
        <taxon>Metazoa</taxon>
        <taxon>Spiralia</taxon>
        <taxon>Lophotrochozoa</taxon>
        <taxon>Platyhelminthes</taxon>
        <taxon>Rhabditophora</taxon>
        <taxon>Macrostomorpha</taxon>
        <taxon>Macrostomida</taxon>
        <taxon>Macrostomidae</taxon>
        <taxon>Macrostomum</taxon>
    </lineage>
</organism>
<feature type="transmembrane region" description="Helical" evidence="3">
    <location>
        <begin position="339"/>
        <end position="357"/>
    </location>
</feature>
<evidence type="ECO:0000313" key="4">
    <source>
        <dbReference type="Proteomes" id="UP000095280"/>
    </source>
</evidence>
<feature type="compositionally biased region" description="Polar residues" evidence="2">
    <location>
        <begin position="482"/>
        <end position="496"/>
    </location>
</feature>
<dbReference type="GO" id="GO:0005886">
    <property type="term" value="C:plasma membrane"/>
    <property type="evidence" value="ECO:0007669"/>
    <property type="project" value="TreeGrafter"/>
</dbReference>
<keyword evidence="3" id="KW-0812">Transmembrane</keyword>
<dbReference type="SUPFAM" id="SSF103473">
    <property type="entry name" value="MFS general substrate transporter"/>
    <property type="match status" value="2"/>
</dbReference>
<dbReference type="PANTHER" id="PTHR11328:SF24">
    <property type="entry name" value="MAJOR FACILITATOR SUPERFAMILY (MFS) PROFILE DOMAIN-CONTAINING PROTEIN"/>
    <property type="match status" value="1"/>
</dbReference>
<keyword evidence="4" id="KW-1185">Reference proteome</keyword>
<dbReference type="WBParaSite" id="maker-uti_cns_0005385-snap-gene-0.8-mRNA-1">
    <property type="protein sequence ID" value="maker-uti_cns_0005385-snap-gene-0.8-mRNA-1"/>
    <property type="gene ID" value="maker-uti_cns_0005385-snap-gene-0.8"/>
</dbReference>
<feature type="transmembrane region" description="Helical" evidence="3">
    <location>
        <begin position="170"/>
        <end position="191"/>
    </location>
</feature>
<evidence type="ECO:0000256" key="2">
    <source>
        <dbReference type="SAM" id="MobiDB-lite"/>
    </source>
</evidence>
<accession>A0A1I8HCX7</accession>
<evidence type="ECO:0000256" key="1">
    <source>
        <dbReference type="ARBA" id="ARBA00008335"/>
    </source>
</evidence>
<feature type="transmembrane region" description="Helical" evidence="3">
    <location>
        <begin position="224"/>
        <end position="244"/>
    </location>
</feature>
<dbReference type="Proteomes" id="UP000095280">
    <property type="component" value="Unplaced"/>
</dbReference>